<sequence>MNRAIRKVIATAVATVFACCAPGAYAAEQNEMQRIMAAVKYKCDAPNQDQITDLSVAALPIVSNGAMFAAFNQGIFKKHGLNVTFQTVAGLPATISAVQGGAVDIAFTGTLATFQAMDRGISLTFVAPFAGIAPGYWKKMQAGEKGFTREINALMVAPDSPIKTPGDLSGKTVVVGDVKGQSELTTRFVIKKHGGDPDSVKFVVMGFADAVNALMAGQVDAAYSAEPAIVKAEQAGYRIISWPGVETFEEGPTSGFVASTTWVLENPEVAARFNCAIREATALGRADPDLVRKTTAEKQGVDPKSLANAVVPYYFTSMDMKGLERFYSIEKQAKFITADIDLNAVVIPQAIAN</sequence>
<evidence type="ECO:0000313" key="7">
    <source>
        <dbReference type="Proteomes" id="UP000272004"/>
    </source>
</evidence>
<accession>A0ABY0BD91</accession>
<dbReference type="PANTHER" id="PTHR30024">
    <property type="entry name" value="ALIPHATIC SULFONATES-BINDING PROTEIN-RELATED"/>
    <property type="match status" value="1"/>
</dbReference>
<evidence type="ECO:0000256" key="4">
    <source>
        <dbReference type="SAM" id="SignalP"/>
    </source>
</evidence>
<evidence type="ECO:0000256" key="3">
    <source>
        <dbReference type="ARBA" id="ARBA00022729"/>
    </source>
</evidence>
<dbReference type="Gene3D" id="3.40.190.10">
    <property type="entry name" value="Periplasmic binding protein-like II"/>
    <property type="match status" value="2"/>
</dbReference>
<keyword evidence="3 4" id="KW-0732">Signal</keyword>
<dbReference type="PANTHER" id="PTHR30024:SF47">
    <property type="entry name" value="TAURINE-BINDING PERIPLASMIC PROTEIN"/>
    <property type="match status" value="1"/>
</dbReference>
<evidence type="ECO:0000313" key="6">
    <source>
        <dbReference type="EMBL" id="RUM14533.1"/>
    </source>
</evidence>
<gene>
    <name evidence="6" type="ORF">EFB14_07340</name>
</gene>
<dbReference type="InterPro" id="IPR015168">
    <property type="entry name" value="SsuA/THI5"/>
</dbReference>
<evidence type="ECO:0000256" key="2">
    <source>
        <dbReference type="ARBA" id="ARBA00010742"/>
    </source>
</evidence>
<name>A0ABY0BD91_9HYPH</name>
<dbReference type="Proteomes" id="UP000272004">
    <property type="component" value="Unassembled WGS sequence"/>
</dbReference>
<dbReference type="Pfam" id="PF09084">
    <property type="entry name" value="NMT1"/>
    <property type="match status" value="1"/>
</dbReference>
<comment type="similarity">
    <text evidence="2">Belongs to the bacterial solute-binding protein SsuA/TauA family.</text>
</comment>
<reference evidence="6 7" key="1">
    <citation type="submission" date="2018-11" db="EMBL/GenBank/DDBJ databases">
        <authorList>
            <person name="Huo Y."/>
        </authorList>
    </citation>
    <scope>NUCLEOTIDE SEQUENCE [LARGE SCALE GENOMIC DNA]</scope>
    <source>
        <strain evidence="6 7">CCBAU 33202</strain>
    </source>
</reference>
<organism evidence="6 7">
    <name type="scientific">Rhizobium fabae</name>
    <dbReference type="NCBI Taxonomy" id="573179"/>
    <lineage>
        <taxon>Bacteria</taxon>
        <taxon>Pseudomonadati</taxon>
        <taxon>Pseudomonadota</taxon>
        <taxon>Alphaproteobacteria</taxon>
        <taxon>Hyphomicrobiales</taxon>
        <taxon>Rhizobiaceae</taxon>
        <taxon>Rhizobium/Agrobacterium group</taxon>
        <taxon>Rhizobium</taxon>
    </lineage>
</organism>
<protein>
    <recommendedName>
        <fullName evidence="5">SsuA/THI5-like domain-containing protein</fullName>
    </recommendedName>
</protein>
<keyword evidence="7" id="KW-1185">Reference proteome</keyword>
<feature type="chain" id="PRO_5046445568" description="SsuA/THI5-like domain-containing protein" evidence="4">
    <location>
        <begin position="27"/>
        <end position="353"/>
    </location>
</feature>
<evidence type="ECO:0000256" key="1">
    <source>
        <dbReference type="ARBA" id="ARBA00004418"/>
    </source>
</evidence>
<comment type="subcellular location">
    <subcellularLocation>
        <location evidence="1">Periplasm</location>
    </subcellularLocation>
</comment>
<proteinExistence type="inferred from homology"/>
<dbReference type="EMBL" id="RJJU01000004">
    <property type="protein sequence ID" value="RUM14533.1"/>
    <property type="molecule type" value="Genomic_DNA"/>
</dbReference>
<dbReference type="PROSITE" id="PS51257">
    <property type="entry name" value="PROKAR_LIPOPROTEIN"/>
    <property type="match status" value="1"/>
</dbReference>
<dbReference type="SUPFAM" id="SSF53850">
    <property type="entry name" value="Periplasmic binding protein-like II"/>
    <property type="match status" value="1"/>
</dbReference>
<comment type="caution">
    <text evidence="6">The sequence shown here is derived from an EMBL/GenBank/DDBJ whole genome shotgun (WGS) entry which is preliminary data.</text>
</comment>
<feature type="domain" description="SsuA/THI5-like" evidence="5">
    <location>
        <begin position="148"/>
        <end position="289"/>
    </location>
</feature>
<evidence type="ECO:0000259" key="5">
    <source>
        <dbReference type="Pfam" id="PF09084"/>
    </source>
</evidence>
<feature type="signal peptide" evidence="4">
    <location>
        <begin position="1"/>
        <end position="26"/>
    </location>
</feature>